<proteinExistence type="predicted"/>
<protein>
    <recommendedName>
        <fullName evidence="9">G-protein coupled receptors family 1 profile domain-containing protein</fullName>
    </recommendedName>
</protein>
<accession>A0A815MXB2</accession>
<evidence type="ECO:0000256" key="6">
    <source>
        <dbReference type="ARBA" id="ARBA00023170"/>
    </source>
</evidence>
<organism evidence="10 12">
    <name type="scientific">Adineta steineri</name>
    <dbReference type="NCBI Taxonomy" id="433720"/>
    <lineage>
        <taxon>Eukaryota</taxon>
        <taxon>Metazoa</taxon>
        <taxon>Spiralia</taxon>
        <taxon>Gnathifera</taxon>
        <taxon>Rotifera</taxon>
        <taxon>Eurotatoria</taxon>
        <taxon>Bdelloidea</taxon>
        <taxon>Adinetida</taxon>
        <taxon>Adinetidae</taxon>
        <taxon>Adineta</taxon>
    </lineage>
</organism>
<comment type="subcellular location">
    <subcellularLocation>
        <location evidence="1">Membrane</location>
        <topology evidence="1">Multi-pass membrane protein</topology>
    </subcellularLocation>
</comment>
<feature type="transmembrane region" description="Helical" evidence="8">
    <location>
        <begin position="272"/>
        <end position="292"/>
    </location>
</feature>
<dbReference type="AlphaFoldDB" id="A0A815MXB2"/>
<feature type="transmembrane region" description="Helical" evidence="8">
    <location>
        <begin position="172"/>
        <end position="198"/>
    </location>
</feature>
<keyword evidence="2 8" id="KW-0812">Transmembrane</keyword>
<dbReference type="SUPFAM" id="SSF81321">
    <property type="entry name" value="Family A G protein-coupled receptor-like"/>
    <property type="match status" value="1"/>
</dbReference>
<evidence type="ECO:0000259" key="9">
    <source>
        <dbReference type="PROSITE" id="PS50262"/>
    </source>
</evidence>
<dbReference type="Proteomes" id="UP000663868">
    <property type="component" value="Unassembled WGS sequence"/>
</dbReference>
<evidence type="ECO:0000256" key="3">
    <source>
        <dbReference type="ARBA" id="ARBA00022989"/>
    </source>
</evidence>
<feature type="transmembrane region" description="Helical" evidence="8">
    <location>
        <begin position="13"/>
        <end position="37"/>
    </location>
</feature>
<feature type="transmembrane region" description="Helical" evidence="8">
    <location>
        <begin position="129"/>
        <end position="152"/>
    </location>
</feature>
<feature type="transmembrane region" description="Helical" evidence="8">
    <location>
        <begin position="49"/>
        <end position="72"/>
    </location>
</feature>
<evidence type="ECO:0000256" key="5">
    <source>
        <dbReference type="ARBA" id="ARBA00023136"/>
    </source>
</evidence>
<feature type="transmembrane region" description="Helical" evidence="8">
    <location>
        <begin position="228"/>
        <end position="252"/>
    </location>
</feature>
<dbReference type="PANTHER" id="PTHR24243">
    <property type="entry name" value="G-PROTEIN COUPLED RECEPTOR"/>
    <property type="match status" value="1"/>
</dbReference>
<dbReference type="InterPro" id="IPR017452">
    <property type="entry name" value="GPCR_Rhodpsn_7TM"/>
</dbReference>
<keyword evidence="6" id="KW-0675">Receptor</keyword>
<gene>
    <name evidence="10" type="ORF">IZO911_LOCUS41113</name>
    <name evidence="11" type="ORF">KXQ929_LOCUS25630</name>
</gene>
<dbReference type="Proteomes" id="UP000663860">
    <property type="component" value="Unassembled WGS sequence"/>
</dbReference>
<keyword evidence="4" id="KW-0297">G-protein coupled receptor</keyword>
<dbReference type="PANTHER" id="PTHR24243:SF208">
    <property type="entry name" value="PYROKININ-1 RECEPTOR"/>
    <property type="match status" value="1"/>
</dbReference>
<dbReference type="EMBL" id="CAJNOE010001502">
    <property type="protein sequence ID" value="CAF1428847.1"/>
    <property type="molecule type" value="Genomic_DNA"/>
</dbReference>
<feature type="domain" description="G-protein coupled receptors family 1 profile" evidence="9">
    <location>
        <begin position="29"/>
        <end position="292"/>
    </location>
</feature>
<keyword evidence="7" id="KW-0807">Transducer</keyword>
<feature type="transmembrane region" description="Helical" evidence="8">
    <location>
        <begin position="84"/>
        <end position="108"/>
    </location>
</feature>
<keyword evidence="5 8" id="KW-0472">Membrane</keyword>
<evidence type="ECO:0000256" key="1">
    <source>
        <dbReference type="ARBA" id="ARBA00004141"/>
    </source>
</evidence>
<keyword evidence="3 8" id="KW-1133">Transmembrane helix</keyword>
<evidence type="ECO:0000256" key="7">
    <source>
        <dbReference type="ARBA" id="ARBA00023224"/>
    </source>
</evidence>
<reference evidence="10" key="1">
    <citation type="submission" date="2021-02" db="EMBL/GenBank/DDBJ databases">
        <authorList>
            <person name="Nowell W R."/>
        </authorList>
    </citation>
    <scope>NUCLEOTIDE SEQUENCE</scope>
</reference>
<evidence type="ECO:0000256" key="4">
    <source>
        <dbReference type="ARBA" id="ARBA00023040"/>
    </source>
</evidence>
<dbReference type="GO" id="GO:0004930">
    <property type="term" value="F:G protein-coupled receptor activity"/>
    <property type="evidence" value="ECO:0007669"/>
    <property type="project" value="UniProtKB-KW"/>
</dbReference>
<comment type="caution">
    <text evidence="10">The sequence shown here is derived from an EMBL/GenBank/DDBJ whole genome shotgun (WGS) entry which is preliminary data.</text>
</comment>
<evidence type="ECO:0000313" key="11">
    <source>
        <dbReference type="EMBL" id="CAF3951420.1"/>
    </source>
</evidence>
<name>A0A815MXB2_9BILA</name>
<dbReference type="PROSITE" id="PS50262">
    <property type="entry name" value="G_PROTEIN_RECEP_F1_2"/>
    <property type="match status" value="1"/>
</dbReference>
<evidence type="ECO:0000256" key="2">
    <source>
        <dbReference type="ARBA" id="ARBA00022692"/>
    </source>
</evidence>
<dbReference type="GO" id="GO:0005886">
    <property type="term" value="C:plasma membrane"/>
    <property type="evidence" value="ECO:0007669"/>
    <property type="project" value="TreeGrafter"/>
</dbReference>
<evidence type="ECO:0000256" key="8">
    <source>
        <dbReference type="SAM" id="Phobius"/>
    </source>
</evidence>
<dbReference type="Gene3D" id="1.20.1070.10">
    <property type="entry name" value="Rhodopsin 7-helix transmembrane proteins"/>
    <property type="match status" value="1"/>
</dbReference>
<evidence type="ECO:0000313" key="12">
    <source>
        <dbReference type="Proteomes" id="UP000663860"/>
    </source>
</evidence>
<sequence length="337" mass="38831">MWTQAEFTLFQKYVFIVLVPIAIVVGSIGSILNVIVFSVSTKLRKSPCSLYLIFSSIGFMAYLNVVALLKLLQVGFAIDPSVTWLWFCKLKFYFVGFLLMLPRTYLALAGIDRYLMSISNQHRLSSRKVAVKVIIITCLFWLIICIHIMIFYDVLTSSNGLVHTCSSSPGAYSTFLSFYSVFINGLSMPLLMTIFGVLTVRNLQRHRNQIQDNNTVGTFQRRKKQEYVILRMLLVQLIVNIILTLPVTFYLCYSGLTQYIQKSSFRIFIENYTYNFFTLLQYISAAVSFYVYSFTSNTFRTELFYILSHFSIAFKRRVIDQSAALMTRMGHSLATHQ</sequence>
<dbReference type="EMBL" id="CAJOBB010002239">
    <property type="protein sequence ID" value="CAF3951420.1"/>
    <property type="molecule type" value="Genomic_DNA"/>
</dbReference>
<evidence type="ECO:0000313" key="10">
    <source>
        <dbReference type="EMBL" id="CAF1428847.1"/>
    </source>
</evidence>